<organism evidence="10 11">
    <name type="scientific">Paenibacillus whitsoniae</name>
    <dbReference type="NCBI Taxonomy" id="2496558"/>
    <lineage>
        <taxon>Bacteria</taxon>
        <taxon>Bacillati</taxon>
        <taxon>Bacillota</taxon>
        <taxon>Bacilli</taxon>
        <taxon>Bacillales</taxon>
        <taxon>Paenibacillaceae</taxon>
        <taxon>Paenibacillus</taxon>
    </lineage>
</organism>
<evidence type="ECO:0000256" key="6">
    <source>
        <dbReference type="ARBA" id="ARBA00023139"/>
    </source>
</evidence>
<evidence type="ECO:0000256" key="1">
    <source>
        <dbReference type="ARBA" id="ARBA00004635"/>
    </source>
</evidence>
<dbReference type="OrthoDB" id="9816067at2"/>
<dbReference type="EMBL" id="RXHU01000014">
    <property type="protein sequence ID" value="RTE10979.1"/>
    <property type="molecule type" value="Genomic_DNA"/>
</dbReference>
<comment type="similarity">
    <text evidence="2">Belongs to the GerABKC lipoprotein family.</text>
</comment>
<evidence type="ECO:0000256" key="7">
    <source>
        <dbReference type="ARBA" id="ARBA00023288"/>
    </source>
</evidence>
<dbReference type="Proteomes" id="UP000276128">
    <property type="component" value="Unassembled WGS sequence"/>
</dbReference>
<evidence type="ECO:0000313" key="11">
    <source>
        <dbReference type="Proteomes" id="UP000276128"/>
    </source>
</evidence>
<sequence>MESPGSGGRLVMKGSCKVYISILTLASLLCGCWDRKELNDQVFDLAGGIDLDEGKDKRYLATAQLFIPSKKGEGQGSSKPSYFLETSSGRNIYESIEIMQRYLSRSMTRGHRRNLFIGERLAKSGISEILDSYTHDPDSRLRTDIWVVKDGTAMDIMKVNYPLEELPGMAPIKIHQATGGIVGSSLVEYLINSKGEGSSPTLPVMQKIFPPGLAKPMMMFYGRAIFNHDNQLVGYLDNEEAHNRDWILGLAKYVVLTTELQGQSSGVVFQPKRKIRITALDSDKIRIEIAIKGHIVIKENNTSLVLSNYSDLMKLQESFNQEISKQMIRLIDKVQNTFKLDVLGIGETLYRQHPNYWKQHKKDWDTIFVNSELVVRTNLEIKQLGQQNSSIQVK</sequence>
<feature type="domain" description="Spore germination GerAC-like C-terminal" evidence="8">
    <location>
        <begin position="222"/>
        <end position="385"/>
    </location>
</feature>
<dbReference type="Pfam" id="PF05504">
    <property type="entry name" value="Spore_GerAC"/>
    <property type="match status" value="1"/>
</dbReference>
<evidence type="ECO:0000256" key="5">
    <source>
        <dbReference type="ARBA" id="ARBA00023136"/>
    </source>
</evidence>
<keyword evidence="6" id="KW-0564">Palmitate</keyword>
<feature type="domain" description="Spore germination protein N-terminal" evidence="9">
    <location>
        <begin position="34"/>
        <end position="206"/>
    </location>
</feature>
<accession>A0A430JIZ4</accession>
<reference evidence="10 11" key="1">
    <citation type="submission" date="2018-12" db="EMBL/GenBank/DDBJ databases">
        <title>Bacillus ochoae sp. nov., Paenibacillus whitsoniae sp. nov., Paenibacillus spiritus sp. nov. Isolated from the Mars Exploration Rover during spacecraft assembly.</title>
        <authorList>
            <person name="Seuylemezian A."/>
            <person name="Vaishampayan P."/>
        </authorList>
    </citation>
    <scope>NUCLEOTIDE SEQUENCE [LARGE SCALE GENOMIC DNA]</scope>
    <source>
        <strain evidence="10 11">MER 54</strain>
    </source>
</reference>
<evidence type="ECO:0000256" key="4">
    <source>
        <dbReference type="ARBA" id="ARBA00022729"/>
    </source>
</evidence>
<dbReference type="GO" id="GO:0009847">
    <property type="term" value="P:spore germination"/>
    <property type="evidence" value="ECO:0007669"/>
    <property type="project" value="InterPro"/>
</dbReference>
<gene>
    <name evidence="10" type="ORF">EJQ19_04375</name>
</gene>
<evidence type="ECO:0000313" key="10">
    <source>
        <dbReference type="EMBL" id="RTE10979.1"/>
    </source>
</evidence>
<keyword evidence="4" id="KW-0732">Signal</keyword>
<dbReference type="PANTHER" id="PTHR35789:SF1">
    <property type="entry name" value="SPORE GERMINATION PROTEIN B3"/>
    <property type="match status" value="1"/>
</dbReference>
<comment type="subcellular location">
    <subcellularLocation>
        <location evidence="1">Membrane</location>
        <topology evidence="1">Lipid-anchor</topology>
    </subcellularLocation>
</comment>
<protein>
    <submittedName>
        <fullName evidence="10">Ger(X)C family spore germination protein</fullName>
    </submittedName>
</protein>
<evidence type="ECO:0000256" key="2">
    <source>
        <dbReference type="ARBA" id="ARBA00007886"/>
    </source>
</evidence>
<dbReference type="Gene3D" id="6.20.190.10">
    <property type="entry name" value="Nutrient germinant receptor protein C, domain 1"/>
    <property type="match status" value="1"/>
</dbReference>
<keyword evidence="5" id="KW-0472">Membrane</keyword>
<dbReference type="Pfam" id="PF25198">
    <property type="entry name" value="Spore_GerAC_N"/>
    <property type="match status" value="1"/>
</dbReference>
<dbReference type="InterPro" id="IPR008844">
    <property type="entry name" value="Spore_GerAC-like"/>
</dbReference>
<dbReference type="Gene3D" id="3.30.300.210">
    <property type="entry name" value="Nutrient germinant receptor protein C, domain 3"/>
    <property type="match status" value="1"/>
</dbReference>
<comment type="caution">
    <text evidence="10">The sequence shown here is derived from an EMBL/GenBank/DDBJ whole genome shotgun (WGS) entry which is preliminary data.</text>
</comment>
<keyword evidence="7" id="KW-0449">Lipoprotein</keyword>
<dbReference type="PANTHER" id="PTHR35789">
    <property type="entry name" value="SPORE GERMINATION PROTEIN B3"/>
    <property type="match status" value="1"/>
</dbReference>
<keyword evidence="3" id="KW-0309">Germination</keyword>
<proteinExistence type="inferred from homology"/>
<dbReference type="AlphaFoldDB" id="A0A430JIZ4"/>
<name>A0A430JIZ4_9BACL</name>
<dbReference type="InterPro" id="IPR057336">
    <property type="entry name" value="GerAC_N"/>
</dbReference>
<dbReference type="InterPro" id="IPR038501">
    <property type="entry name" value="Spore_GerAC_C_sf"/>
</dbReference>
<dbReference type="InterPro" id="IPR046953">
    <property type="entry name" value="Spore_GerAC-like_C"/>
</dbReference>
<keyword evidence="11" id="KW-1185">Reference proteome</keyword>
<dbReference type="NCBIfam" id="TIGR02887">
    <property type="entry name" value="spore_ger_x_C"/>
    <property type="match status" value="1"/>
</dbReference>
<evidence type="ECO:0000259" key="9">
    <source>
        <dbReference type="Pfam" id="PF25198"/>
    </source>
</evidence>
<evidence type="ECO:0000259" key="8">
    <source>
        <dbReference type="Pfam" id="PF05504"/>
    </source>
</evidence>
<dbReference type="GO" id="GO:0016020">
    <property type="term" value="C:membrane"/>
    <property type="evidence" value="ECO:0007669"/>
    <property type="project" value="UniProtKB-SubCell"/>
</dbReference>
<evidence type="ECO:0000256" key="3">
    <source>
        <dbReference type="ARBA" id="ARBA00022544"/>
    </source>
</evidence>